<dbReference type="AlphaFoldDB" id="C8X502"/>
<dbReference type="PANTHER" id="PTHR11910">
    <property type="entry name" value="ATP SYNTHASE DELTA CHAIN"/>
    <property type="match status" value="1"/>
</dbReference>
<dbReference type="GO" id="GO:0005886">
    <property type="term" value="C:plasma membrane"/>
    <property type="evidence" value="ECO:0007669"/>
    <property type="project" value="UniProtKB-SubCell"/>
</dbReference>
<comment type="subcellular location">
    <subcellularLocation>
        <location evidence="7">Cell inner membrane</location>
        <topology evidence="7">Peripheral membrane protein</topology>
    </subcellularLocation>
    <subcellularLocation>
        <location evidence="1">Membrane</location>
    </subcellularLocation>
</comment>
<keyword evidence="4 7" id="KW-0406">Ion transport</keyword>
<dbReference type="GO" id="GO:0046933">
    <property type="term" value="F:proton-transporting ATP synthase activity, rotational mechanism"/>
    <property type="evidence" value="ECO:0007669"/>
    <property type="project" value="UniProtKB-UniRule"/>
</dbReference>
<reference evidence="8 9" key="2">
    <citation type="journal article" date="2010" name="Stand. Genomic Sci.">
        <title>Complete genome sequence of Desulfohalobium retbaense type strain (HR(100)).</title>
        <authorList>
            <person name="Spring S."/>
            <person name="Nolan M."/>
            <person name="Lapidus A."/>
            <person name="Glavina Del Rio T."/>
            <person name="Copeland A."/>
            <person name="Tice H."/>
            <person name="Cheng J.F."/>
            <person name="Lucas S."/>
            <person name="Land M."/>
            <person name="Chen F."/>
            <person name="Bruce D."/>
            <person name="Goodwin L."/>
            <person name="Pitluck S."/>
            <person name="Ivanova N."/>
            <person name="Mavromatis K."/>
            <person name="Mikhailova N."/>
            <person name="Pati A."/>
            <person name="Chen A."/>
            <person name="Palaniappan K."/>
            <person name="Hauser L."/>
            <person name="Chang Y.J."/>
            <person name="Jeffries C.D."/>
            <person name="Munk C."/>
            <person name="Kiss H."/>
            <person name="Chain P."/>
            <person name="Han C."/>
            <person name="Brettin T."/>
            <person name="Detter J.C."/>
            <person name="Schuler E."/>
            <person name="Goker M."/>
            <person name="Rohde M."/>
            <person name="Bristow J."/>
            <person name="Eisen J.A."/>
            <person name="Markowitz V."/>
            <person name="Hugenholtz P."/>
            <person name="Kyrpides N.C."/>
            <person name="Klenk H.P."/>
        </authorList>
    </citation>
    <scope>NUCLEOTIDE SEQUENCE [LARGE SCALE GENOMIC DNA]</scope>
    <source>
        <strain evidence="8 9">DSM 5692</strain>
    </source>
</reference>
<keyword evidence="6 7" id="KW-0066">ATP synthesis</keyword>
<sequence length="179" mass="19939">MIASRYARALFQLCKEQGGNELESTAQQLNALATVMEQSPELYRLFRNPAFSAQEKKNVIEAVLAKGEYAAVVINFCRLLADKGRLAILPDVDAVFQVLLDQEKGVMRGEVVTAVSMPKTDREKIKSQLEGQLGQELVLDFRVNKKILGGLVLKVGDKLYDASLRAQLDMLKENLKRGE</sequence>
<dbReference type="InterPro" id="IPR000711">
    <property type="entry name" value="ATPase_OSCP/dsu"/>
</dbReference>
<evidence type="ECO:0000256" key="5">
    <source>
        <dbReference type="ARBA" id="ARBA00023136"/>
    </source>
</evidence>
<comment type="function">
    <text evidence="7">F(1)F(0) ATP synthase produces ATP from ADP in the presence of a proton or sodium gradient. F-type ATPases consist of two structural domains, F(1) containing the extramembraneous catalytic core and F(0) containing the membrane proton channel, linked together by a central stalk and a peripheral stalk. During catalysis, ATP synthesis in the catalytic domain of F(1) is coupled via a rotary mechanism of the central stalk subunits to proton translocation.</text>
</comment>
<dbReference type="InterPro" id="IPR026015">
    <property type="entry name" value="ATP_synth_OSCP/delta_N_sf"/>
</dbReference>
<evidence type="ECO:0000256" key="2">
    <source>
        <dbReference type="ARBA" id="ARBA00022448"/>
    </source>
</evidence>
<keyword evidence="9" id="KW-1185">Reference proteome</keyword>
<evidence type="ECO:0000256" key="1">
    <source>
        <dbReference type="ARBA" id="ARBA00004370"/>
    </source>
</evidence>
<dbReference type="HAMAP" id="MF_01416">
    <property type="entry name" value="ATP_synth_delta_bact"/>
    <property type="match status" value="1"/>
</dbReference>
<evidence type="ECO:0000256" key="6">
    <source>
        <dbReference type="ARBA" id="ARBA00023310"/>
    </source>
</evidence>
<proteinExistence type="inferred from homology"/>
<comment type="function">
    <text evidence="7">This protein is part of the stalk that links CF(0) to CF(1). It either transmits conformational changes from CF(0) to CF(1) or is implicated in proton conduction.</text>
</comment>
<reference evidence="9" key="1">
    <citation type="submission" date="2009-09" db="EMBL/GenBank/DDBJ databases">
        <title>The complete chromosome of Desulfohalobium retbaense DSM 5692.</title>
        <authorList>
            <consortium name="US DOE Joint Genome Institute (JGI-PGF)"/>
            <person name="Lucas S."/>
            <person name="Copeland A."/>
            <person name="Lapidus A."/>
            <person name="Glavina del Rio T."/>
            <person name="Dalin E."/>
            <person name="Tice H."/>
            <person name="Bruce D."/>
            <person name="Goodwin L."/>
            <person name="Pitluck S."/>
            <person name="Kyrpides N."/>
            <person name="Mavromatis K."/>
            <person name="Ivanova N."/>
            <person name="Mikhailova N."/>
            <person name="Munk A.C."/>
            <person name="Brettin T."/>
            <person name="Detter J.C."/>
            <person name="Han C."/>
            <person name="Tapia R."/>
            <person name="Larimer F."/>
            <person name="Land M."/>
            <person name="Hauser L."/>
            <person name="Markowitz V."/>
            <person name="Cheng J.-F."/>
            <person name="Hugenholtz P."/>
            <person name="Woyke T."/>
            <person name="Wu D."/>
            <person name="Spring S."/>
            <person name="Klenk H.-P."/>
            <person name="Eisen J.A."/>
        </authorList>
    </citation>
    <scope>NUCLEOTIDE SEQUENCE [LARGE SCALE GENOMIC DNA]</scope>
    <source>
        <strain evidence="9">DSM 5692</strain>
    </source>
</reference>
<dbReference type="eggNOG" id="COG0712">
    <property type="taxonomic scope" value="Bacteria"/>
</dbReference>
<accession>C8X502</accession>
<evidence type="ECO:0000256" key="7">
    <source>
        <dbReference type="HAMAP-Rule" id="MF_01416"/>
    </source>
</evidence>
<dbReference type="STRING" id="485915.Dret_2215"/>
<dbReference type="EMBL" id="CP001734">
    <property type="protein sequence ID" value="ACV69499.1"/>
    <property type="molecule type" value="Genomic_DNA"/>
</dbReference>
<keyword evidence="7" id="KW-1003">Cell membrane</keyword>
<dbReference type="PROSITE" id="PS00389">
    <property type="entry name" value="ATPASE_DELTA"/>
    <property type="match status" value="1"/>
</dbReference>
<comment type="subunit">
    <text evidence="7">F-type ATPases have 2 components, F(1) - the catalytic core - and F(0) - the membrane proton channel. F(1) has five subunits: alpha(3), beta(3), gamma(1), delta(1), epsilon(1). F(0) has three main subunits: a(1), b(2) and c(10-14). The alpha and beta chains form an alternating ring which encloses part of the gamma chain. F(1) is attached to F(0) by a central stalk formed by the gamma and epsilon chains, while a peripheral stalk is formed by the delta and b chains.</text>
</comment>
<dbReference type="InterPro" id="IPR020781">
    <property type="entry name" value="ATPase_OSCP/d_CS"/>
</dbReference>
<comment type="similarity">
    <text evidence="7">Belongs to the ATPase delta chain family.</text>
</comment>
<dbReference type="NCBIfam" id="TIGR01145">
    <property type="entry name" value="ATP_synt_delta"/>
    <property type="match status" value="1"/>
</dbReference>
<dbReference type="GO" id="GO:0045259">
    <property type="term" value="C:proton-transporting ATP synthase complex"/>
    <property type="evidence" value="ECO:0007669"/>
    <property type="project" value="UniProtKB-KW"/>
</dbReference>
<keyword evidence="3 7" id="KW-0375">Hydrogen ion transport</keyword>
<organism evidence="8 9">
    <name type="scientific">Desulfohalobium retbaense (strain ATCC 49708 / DSM 5692 / JCM 16813 / HR100)</name>
    <dbReference type="NCBI Taxonomy" id="485915"/>
    <lineage>
        <taxon>Bacteria</taxon>
        <taxon>Pseudomonadati</taxon>
        <taxon>Thermodesulfobacteriota</taxon>
        <taxon>Desulfovibrionia</taxon>
        <taxon>Desulfovibrionales</taxon>
        <taxon>Desulfohalobiaceae</taxon>
        <taxon>Desulfohalobium</taxon>
    </lineage>
</organism>
<dbReference type="Pfam" id="PF00213">
    <property type="entry name" value="OSCP"/>
    <property type="match status" value="1"/>
</dbReference>
<dbReference type="PRINTS" id="PR00125">
    <property type="entry name" value="ATPASEDELTA"/>
</dbReference>
<name>C8X502_DESRD</name>
<protein>
    <recommendedName>
        <fullName evidence="7">ATP synthase subunit delta</fullName>
    </recommendedName>
    <alternativeName>
        <fullName evidence="7">ATP synthase F(1) sector subunit delta</fullName>
    </alternativeName>
    <alternativeName>
        <fullName evidence="7">F-type ATPase subunit delta</fullName>
        <shortName evidence="7">F-ATPase subunit delta</shortName>
    </alternativeName>
</protein>
<gene>
    <name evidence="7" type="primary">atpH</name>
    <name evidence="8" type="ordered locus">Dret_2215</name>
</gene>
<keyword evidence="7" id="KW-0139">CF(1)</keyword>
<evidence type="ECO:0000313" key="9">
    <source>
        <dbReference type="Proteomes" id="UP000001052"/>
    </source>
</evidence>
<dbReference type="SUPFAM" id="SSF47928">
    <property type="entry name" value="N-terminal domain of the delta subunit of the F1F0-ATP synthase"/>
    <property type="match status" value="1"/>
</dbReference>
<dbReference type="KEGG" id="drt:Dret_2215"/>
<evidence type="ECO:0000256" key="3">
    <source>
        <dbReference type="ARBA" id="ARBA00022781"/>
    </source>
</evidence>
<keyword evidence="2 7" id="KW-0813">Transport</keyword>
<keyword evidence="7" id="KW-0997">Cell inner membrane</keyword>
<dbReference type="HOGENOM" id="CLU_085114_1_1_7"/>
<keyword evidence="5 7" id="KW-0472">Membrane</keyword>
<evidence type="ECO:0000256" key="4">
    <source>
        <dbReference type="ARBA" id="ARBA00023065"/>
    </source>
</evidence>
<dbReference type="Proteomes" id="UP000001052">
    <property type="component" value="Chromosome"/>
</dbReference>
<evidence type="ECO:0000313" key="8">
    <source>
        <dbReference type="EMBL" id="ACV69499.1"/>
    </source>
</evidence>
<dbReference type="Gene3D" id="1.10.520.20">
    <property type="entry name" value="N-terminal domain of the delta subunit of the F1F0-ATP synthase"/>
    <property type="match status" value="1"/>
</dbReference>